<dbReference type="Gene3D" id="3.40.630.10">
    <property type="entry name" value="Zn peptidases"/>
    <property type="match status" value="1"/>
</dbReference>
<dbReference type="GO" id="GO:0006526">
    <property type="term" value="P:L-arginine biosynthetic process"/>
    <property type="evidence" value="ECO:0007669"/>
    <property type="project" value="TreeGrafter"/>
</dbReference>
<evidence type="ECO:0000259" key="4">
    <source>
        <dbReference type="Pfam" id="PF07687"/>
    </source>
</evidence>
<dbReference type="Gene3D" id="3.30.70.360">
    <property type="match status" value="1"/>
</dbReference>
<keyword evidence="1" id="KW-0479">Metal-binding</keyword>
<reference evidence="5" key="1">
    <citation type="submission" date="2021-06" db="EMBL/GenBank/DDBJ databases">
        <title>44 bacteria genomes isolated from Dapeng, Shenzhen.</title>
        <authorList>
            <person name="Zheng W."/>
            <person name="Yu S."/>
            <person name="Huang Y."/>
        </authorList>
    </citation>
    <scope>NUCLEOTIDE SEQUENCE</scope>
    <source>
        <strain evidence="5">DP5N28-2</strain>
    </source>
</reference>
<dbReference type="InterPro" id="IPR050072">
    <property type="entry name" value="Peptidase_M20A"/>
</dbReference>
<evidence type="ECO:0000313" key="6">
    <source>
        <dbReference type="Proteomes" id="UP000753961"/>
    </source>
</evidence>
<dbReference type="PANTHER" id="PTHR43808">
    <property type="entry name" value="ACETYLORNITHINE DEACETYLASE"/>
    <property type="match status" value="1"/>
</dbReference>
<gene>
    <name evidence="5" type="ORF">KUV50_18325</name>
</gene>
<dbReference type="GO" id="GO:0046872">
    <property type="term" value="F:metal ion binding"/>
    <property type="evidence" value="ECO:0007669"/>
    <property type="project" value="UniProtKB-KW"/>
</dbReference>
<protein>
    <submittedName>
        <fullName evidence="5">M20/M25/M40 family metallo-hydrolase</fullName>
    </submittedName>
</protein>
<proteinExistence type="predicted"/>
<evidence type="ECO:0000256" key="2">
    <source>
        <dbReference type="ARBA" id="ARBA00022801"/>
    </source>
</evidence>
<feature type="domain" description="Peptidase M20 dimerisation" evidence="4">
    <location>
        <begin position="163"/>
        <end position="258"/>
    </location>
</feature>
<keyword evidence="2" id="KW-0378">Hydrolase</keyword>
<dbReference type="Pfam" id="PF01546">
    <property type="entry name" value="Peptidase_M20"/>
    <property type="match status" value="1"/>
</dbReference>
<dbReference type="AlphaFoldDB" id="A0A953HXP4"/>
<evidence type="ECO:0000256" key="1">
    <source>
        <dbReference type="ARBA" id="ARBA00022723"/>
    </source>
</evidence>
<evidence type="ECO:0000313" key="5">
    <source>
        <dbReference type="EMBL" id="MBY5960115.1"/>
    </source>
</evidence>
<dbReference type="GO" id="GO:0008777">
    <property type="term" value="F:acetylornithine deacetylase activity"/>
    <property type="evidence" value="ECO:0007669"/>
    <property type="project" value="TreeGrafter"/>
</dbReference>
<name>A0A953HXP4_9BACT</name>
<dbReference type="Proteomes" id="UP000753961">
    <property type="component" value="Unassembled WGS sequence"/>
</dbReference>
<comment type="caution">
    <text evidence="5">The sequence shown here is derived from an EMBL/GenBank/DDBJ whole genome shotgun (WGS) entry which is preliminary data.</text>
</comment>
<dbReference type="Pfam" id="PF07687">
    <property type="entry name" value="M20_dimer"/>
    <property type="match status" value="1"/>
</dbReference>
<dbReference type="EMBL" id="JAHVHU010000023">
    <property type="protein sequence ID" value="MBY5960115.1"/>
    <property type="molecule type" value="Genomic_DNA"/>
</dbReference>
<accession>A0A953HXP4</accession>
<keyword evidence="6" id="KW-1185">Reference proteome</keyword>
<keyword evidence="3" id="KW-0170">Cobalt</keyword>
<dbReference type="RefSeq" id="WP_222581663.1">
    <property type="nucleotide sequence ID" value="NZ_JAHVHU010000023.1"/>
</dbReference>
<dbReference type="InterPro" id="IPR002933">
    <property type="entry name" value="Peptidase_M20"/>
</dbReference>
<dbReference type="SUPFAM" id="SSF55031">
    <property type="entry name" value="Bacterial exopeptidase dimerisation domain"/>
    <property type="match status" value="1"/>
</dbReference>
<dbReference type="PANTHER" id="PTHR43808:SF31">
    <property type="entry name" value="N-ACETYL-L-CITRULLINE DEACETYLASE"/>
    <property type="match status" value="1"/>
</dbReference>
<dbReference type="InterPro" id="IPR011650">
    <property type="entry name" value="Peptidase_M20_dimer"/>
</dbReference>
<sequence length="351" mass="38970">MKPILTRLQDLIAIPSYSKQEDQTAAYLYDDLTRAGVDVDQMGNNILARNLYWDDNRPVLVLNSHHDTVRPASTYTKDPFKPNLESDRLYGLGSNDAGGALCCLIQVFIDYYKATDLPFNLLLIASAEEEISGSGGIEAVLREIPTPWGAIVGEPTQMRAAVAERGLMVVDGHSAGVSGHAARQEGTNALYIALEDIHAIRHFTFTKESRYLPDTQAVVTQISAGTQHNVVPDRCDFVIDVRVNDQYTNEEVFQLLDGITQSTLTARSYRLNSSFLPEEHPLFQAIRSLNIPVYGSPTLSDQALMNFPSLKMGPGRSARSHTADEYIELSELEEGYVKYRAFIESLKNNLP</sequence>
<organism evidence="5 6">
    <name type="scientific">Membranihabitans marinus</name>
    <dbReference type="NCBI Taxonomy" id="1227546"/>
    <lineage>
        <taxon>Bacteria</taxon>
        <taxon>Pseudomonadati</taxon>
        <taxon>Bacteroidota</taxon>
        <taxon>Saprospiria</taxon>
        <taxon>Saprospirales</taxon>
        <taxon>Saprospiraceae</taxon>
        <taxon>Membranihabitans</taxon>
    </lineage>
</organism>
<dbReference type="InterPro" id="IPR036264">
    <property type="entry name" value="Bact_exopeptidase_dim_dom"/>
</dbReference>
<dbReference type="SUPFAM" id="SSF53187">
    <property type="entry name" value="Zn-dependent exopeptidases"/>
    <property type="match status" value="1"/>
</dbReference>
<evidence type="ECO:0000256" key="3">
    <source>
        <dbReference type="ARBA" id="ARBA00023285"/>
    </source>
</evidence>